<dbReference type="InterPro" id="IPR056125">
    <property type="entry name" value="DUF7708"/>
</dbReference>
<feature type="region of interest" description="Disordered" evidence="2">
    <location>
        <begin position="987"/>
        <end position="1048"/>
    </location>
</feature>
<feature type="domain" description="Nephrocystin 3-like N-terminal" evidence="4">
    <location>
        <begin position="272"/>
        <end position="436"/>
    </location>
</feature>
<dbReference type="STRING" id="1849047.A0A3D8QX07"/>
<feature type="compositionally biased region" description="Polar residues" evidence="2">
    <location>
        <begin position="997"/>
        <end position="1008"/>
    </location>
</feature>
<dbReference type="Pfam" id="PF24883">
    <property type="entry name" value="NPHP3_N"/>
    <property type="match status" value="1"/>
</dbReference>
<evidence type="ECO:0000313" key="6">
    <source>
        <dbReference type="Proteomes" id="UP000256645"/>
    </source>
</evidence>
<evidence type="ECO:0000256" key="2">
    <source>
        <dbReference type="SAM" id="MobiDB-lite"/>
    </source>
</evidence>
<dbReference type="OrthoDB" id="21416at2759"/>
<evidence type="ECO:0000259" key="3">
    <source>
        <dbReference type="Pfam" id="PF24809"/>
    </source>
</evidence>
<feature type="region of interest" description="Disordered" evidence="2">
    <location>
        <begin position="1119"/>
        <end position="1146"/>
    </location>
</feature>
<dbReference type="InterPro" id="IPR056884">
    <property type="entry name" value="NPHP3-like_N"/>
</dbReference>
<dbReference type="SUPFAM" id="SSF52540">
    <property type="entry name" value="P-loop containing nucleoside triphosphate hydrolases"/>
    <property type="match status" value="1"/>
</dbReference>
<organism evidence="5 6">
    <name type="scientific">Coleophoma cylindrospora</name>
    <dbReference type="NCBI Taxonomy" id="1849047"/>
    <lineage>
        <taxon>Eukaryota</taxon>
        <taxon>Fungi</taxon>
        <taxon>Dikarya</taxon>
        <taxon>Ascomycota</taxon>
        <taxon>Pezizomycotina</taxon>
        <taxon>Leotiomycetes</taxon>
        <taxon>Helotiales</taxon>
        <taxon>Dermateaceae</taxon>
        <taxon>Coleophoma</taxon>
    </lineage>
</organism>
<evidence type="ECO:0008006" key="7">
    <source>
        <dbReference type="Google" id="ProtNLM"/>
    </source>
</evidence>
<feature type="compositionally biased region" description="Polar residues" evidence="2">
    <location>
        <begin position="1123"/>
        <end position="1138"/>
    </location>
</feature>
<evidence type="ECO:0000259" key="4">
    <source>
        <dbReference type="Pfam" id="PF24883"/>
    </source>
</evidence>
<dbReference type="Proteomes" id="UP000256645">
    <property type="component" value="Unassembled WGS sequence"/>
</dbReference>
<reference evidence="5 6" key="1">
    <citation type="journal article" date="2018" name="IMA Fungus">
        <title>IMA Genome-F 9: Draft genome sequence of Annulohypoxylon stygium, Aspergillus mulundensis, Berkeleyomyces basicola (syn. Thielaviopsis basicola), Ceratocystis smalleyi, two Cercospora beticola strains, Coleophoma cylindrospora, Fusarium fracticaudum, Phialophora cf. hyalina, and Morchella septimelata.</title>
        <authorList>
            <person name="Wingfield B.D."/>
            <person name="Bills G.F."/>
            <person name="Dong Y."/>
            <person name="Huang W."/>
            <person name="Nel W.J."/>
            <person name="Swalarsk-Parry B.S."/>
            <person name="Vaghefi N."/>
            <person name="Wilken P.M."/>
            <person name="An Z."/>
            <person name="de Beer Z.W."/>
            <person name="De Vos L."/>
            <person name="Chen L."/>
            <person name="Duong T.A."/>
            <person name="Gao Y."/>
            <person name="Hammerbacher A."/>
            <person name="Kikkert J.R."/>
            <person name="Li Y."/>
            <person name="Li H."/>
            <person name="Li K."/>
            <person name="Li Q."/>
            <person name="Liu X."/>
            <person name="Ma X."/>
            <person name="Naidoo K."/>
            <person name="Pethybridge S.J."/>
            <person name="Sun J."/>
            <person name="Steenkamp E.T."/>
            <person name="van der Nest M.A."/>
            <person name="van Wyk S."/>
            <person name="Wingfield M.J."/>
            <person name="Xiong C."/>
            <person name="Yue Q."/>
            <person name="Zhang X."/>
        </authorList>
    </citation>
    <scope>NUCLEOTIDE SEQUENCE [LARGE SCALE GENOMIC DNA]</scope>
    <source>
        <strain evidence="5 6">BP6252</strain>
    </source>
</reference>
<evidence type="ECO:0000256" key="1">
    <source>
        <dbReference type="ARBA" id="ARBA00022737"/>
    </source>
</evidence>
<dbReference type="PANTHER" id="PTHR10039:SF17">
    <property type="entry name" value="FUNGAL STAND N-TERMINAL GOODBYE DOMAIN-CONTAINING PROTEIN-RELATED"/>
    <property type="match status" value="1"/>
</dbReference>
<keyword evidence="6" id="KW-1185">Reference proteome</keyword>
<accession>A0A3D8QX07</accession>
<feature type="domain" description="DUF7708" evidence="3">
    <location>
        <begin position="63"/>
        <end position="199"/>
    </location>
</feature>
<proteinExistence type="predicted"/>
<evidence type="ECO:0000313" key="5">
    <source>
        <dbReference type="EMBL" id="RDW66363.1"/>
    </source>
</evidence>
<protein>
    <recommendedName>
        <fullName evidence="7">NACHT domain-containing protein</fullName>
    </recommendedName>
</protein>
<name>A0A3D8QX07_9HELO</name>
<sequence length="1531" mass="174205">MARSQSAFMRALEAFVAEPSKKRRPSFLAAYMSGDEAVGADEVHKAISDVEKHHSQKLSRRVLQPVFDAIKDYDAVISVLVSADPMPSALVWGGLKAVLECFKRYNSLFEKIEAQLKKLTFELRRLASYEELFNESEDMEKLLVSSYIHILKFWATVEEQCLTSTFLLAAKSLTSFRSRKIDEILADIAADIDNIAKLVPIVQERLRRGEQEDATHERREAGIALEQLLNASREEREVRRKQELRQWIRGGHLLNESNDRHQHKHEKVLLEGTGEWINIDERWKRWKDPKSEVNVLWLNGDPGVGKSVVCAYGARSIRGEDTSCATASQYFSFDEAESLSTVYRNIAEQLFHQLYSVDEEVSDHVYDVTQRPGNEATSSLKMLIRLFSLELKSTYIFLDGFDEEHSVKERWDNTSDIVSFFTGLAKEPRSTLKLWCSTQKYRKIQDLMKDAETIDLTPTKNGADIEALFAHALRTRNFVELDPVKTDQLLSNLKQQVHGNFLWASMMLDMISDASSLKQLQDMVTEGLPEDFEKYLANRMKRVKRTHHGLLSKVLSCMVYAKRPLLLDELCEAVSITDTDPGQNLCISEHHHRNLVVDNCAPWIRIDELIGQKSDKTICTLSHSSIRKFLIRSPDVLLRGKNCEISAYVFADVCLRYLEQKRYRKALKIMEDSKFLTACGEDIINHHLLGYCAKYWSRHLDEIPYSAELCKRVEDFVTSRNFGTTLQVQSLLVGGQFAFRSEQRGKHLVRMFPRWFTESHDVGKQLRRQYEEAIGEWGFFLDRVSTIKGRFPGEIDRCLWGSLPKSSFLHNIQSQYKCFVLESKNTEEFHGLSSLTFDNVEAGGSYINLFRTDNFGHDGSQSEIIHEKWSVGHTHRPKLVKTDRILVTMRGLKYYRSPLKYPISGRAAEASISDDGQIFRIGHGLFFRSQSSDYKFLDCSSTGIAYVEELACRGEFIVVASRRRITEQNLSHPFHAVCPATWKRPLSTHKQSHHQTDLNSTSTENDIASDSGDDGDESSSDAKSMQESHNLSQSAEESDGIESEFEEDDNFEQLADDSDDFDAASDSLEALSANESASDGSRSTLSNEVEDDRLWNDYASDDDKVDIERNELDTDAEMFGVSMPSTPDRINNSSSEESTVPFDPENDLETDNFSNGGNEYAAFHDFSSSMDSSSSSSGSDVEELAAEIFERLIQTERKADPAGKVSDLSVFKIDQSTQIPNRVFHYSQSTASPIFSSPPVFHPTLDLIVWPLGGENLLFANFTQNRYFTRLFSTGLSTSCHISVQCRFSPCGKYLHLVSLDGCIEKGRDESSEITPKLILKLHVSTHELSKSKPERSPPRLVYNTSVNLDREVRRDHKMSVPNLPYDFTWTPDYVYVTESSRLLKVIRISLYRDIDEHDVTAGFGRFVFKNVEEIYLPASADMRRVRFIPRDLDEQHNSEQNAKKEVVATVVILSSSSQDDAQFSAGSGSHLPQVIRITSAQFGRGWEPVETKDDETKMPRQNEKLRAGKLLTKFEKFDLSQDCDIIPFLC</sequence>
<feature type="compositionally biased region" description="Polar residues" evidence="2">
    <location>
        <begin position="1022"/>
        <end position="1035"/>
    </location>
</feature>
<dbReference type="PANTHER" id="PTHR10039">
    <property type="entry name" value="AMELOGENIN"/>
    <property type="match status" value="1"/>
</dbReference>
<feature type="compositionally biased region" description="Acidic residues" evidence="2">
    <location>
        <begin position="1036"/>
        <end position="1048"/>
    </location>
</feature>
<dbReference type="Pfam" id="PF24809">
    <property type="entry name" value="DUF7708"/>
    <property type="match status" value="1"/>
</dbReference>
<dbReference type="InterPro" id="IPR027417">
    <property type="entry name" value="P-loop_NTPase"/>
</dbReference>
<dbReference type="EMBL" id="PDLM01000011">
    <property type="protein sequence ID" value="RDW66363.1"/>
    <property type="molecule type" value="Genomic_DNA"/>
</dbReference>
<keyword evidence="1" id="KW-0677">Repeat</keyword>
<comment type="caution">
    <text evidence="5">The sequence shown here is derived from an EMBL/GenBank/DDBJ whole genome shotgun (WGS) entry which is preliminary data.</text>
</comment>
<gene>
    <name evidence="5" type="ORF">BP6252_09998</name>
</gene>
<dbReference type="Gene3D" id="3.40.50.300">
    <property type="entry name" value="P-loop containing nucleotide triphosphate hydrolases"/>
    <property type="match status" value="1"/>
</dbReference>